<accession>A0ACB9LP74</accession>
<dbReference type="Proteomes" id="UP001057402">
    <property type="component" value="Chromosome 11"/>
</dbReference>
<organism evidence="1 2">
    <name type="scientific">Melastoma candidum</name>
    <dbReference type="NCBI Taxonomy" id="119954"/>
    <lineage>
        <taxon>Eukaryota</taxon>
        <taxon>Viridiplantae</taxon>
        <taxon>Streptophyta</taxon>
        <taxon>Embryophyta</taxon>
        <taxon>Tracheophyta</taxon>
        <taxon>Spermatophyta</taxon>
        <taxon>Magnoliopsida</taxon>
        <taxon>eudicotyledons</taxon>
        <taxon>Gunneridae</taxon>
        <taxon>Pentapetalae</taxon>
        <taxon>rosids</taxon>
        <taxon>malvids</taxon>
        <taxon>Myrtales</taxon>
        <taxon>Melastomataceae</taxon>
        <taxon>Melastomatoideae</taxon>
        <taxon>Melastomateae</taxon>
        <taxon>Melastoma</taxon>
    </lineage>
</organism>
<dbReference type="EMBL" id="CM042890">
    <property type="protein sequence ID" value="KAI4312747.1"/>
    <property type="molecule type" value="Genomic_DNA"/>
</dbReference>
<evidence type="ECO:0000313" key="2">
    <source>
        <dbReference type="Proteomes" id="UP001057402"/>
    </source>
</evidence>
<sequence length="247" mass="28196">MRMGSRRRNRSEGEASRSRIWKQPREVPPRLRRRQGGRRREVDSPPLPAEEALGRPWFVVARLGVTAGRRRREVRCGGLVQQGGVSWPLLVLRLTGKLEQGAASEPELDARIEALGVETTVGEDVGRMGGLLLVIFQIESGALKEWWKKWCKVCRYHQPGEVGEQCLPSRLQRRWLQGQWLGLSDCSPRFQCAGIRILTSLLYPPFRLMELRLIPCCLFEVGTVRWKKDAAMALFNRFIRPSKLPGC</sequence>
<evidence type="ECO:0000313" key="1">
    <source>
        <dbReference type="EMBL" id="KAI4312747.1"/>
    </source>
</evidence>
<reference evidence="2" key="1">
    <citation type="journal article" date="2023" name="Front. Plant Sci.">
        <title>Chromosomal-level genome assembly of Melastoma candidum provides insights into trichome evolution.</title>
        <authorList>
            <person name="Zhong Y."/>
            <person name="Wu W."/>
            <person name="Sun C."/>
            <person name="Zou P."/>
            <person name="Liu Y."/>
            <person name="Dai S."/>
            <person name="Zhou R."/>
        </authorList>
    </citation>
    <scope>NUCLEOTIDE SEQUENCE [LARGE SCALE GENOMIC DNA]</scope>
</reference>
<keyword evidence="2" id="KW-1185">Reference proteome</keyword>
<proteinExistence type="predicted"/>
<gene>
    <name evidence="1" type="ORF">MLD38_037544</name>
</gene>
<protein>
    <submittedName>
        <fullName evidence="1">Uncharacterized protein</fullName>
    </submittedName>
</protein>
<comment type="caution">
    <text evidence="1">The sequence shown here is derived from an EMBL/GenBank/DDBJ whole genome shotgun (WGS) entry which is preliminary data.</text>
</comment>
<name>A0ACB9LP74_9MYRT</name>